<dbReference type="Proteomes" id="UP000009286">
    <property type="component" value="Chromosome"/>
</dbReference>
<dbReference type="STRING" id="856793.MICA_1427"/>
<feature type="compositionally biased region" description="Basic and acidic residues" evidence="1">
    <location>
        <begin position="1"/>
        <end position="16"/>
    </location>
</feature>
<keyword evidence="2" id="KW-0812">Transmembrane</keyword>
<feature type="transmembrane region" description="Helical" evidence="2">
    <location>
        <begin position="100"/>
        <end position="118"/>
    </location>
</feature>
<evidence type="ECO:0000313" key="4">
    <source>
        <dbReference type="Proteomes" id="UP000009286"/>
    </source>
</evidence>
<sequence length="189" mass="20735">MTDKQNKPTKLDEPARKTGGNPGVLPTIQVEIAPPAEDCIIVHIKPDTPEQLHRKALLKDTASALGCEPALLEAAGYSEHDLSDRFGRAVRSKKRRLKTVVASVVFAAVASVGLYSLPEREKEPAVWLFLLAAATYGAGRVFDWRPISREDAENDARGKLIRATGRPRTPPKAPPPPPHRCKCECECKR</sequence>
<name>G2KM49_MICAA</name>
<dbReference type="KEGG" id="mai:MICA_1427"/>
<feature type="transmembrane region" description="Helical" evidence="2">
    <location>
        <begin position="124"/>
        <end position="142"/>
    </location>
</feature>
<feature type="region of interest" description="Disordered" evidence="1">
    <location>
        <begin position="1"/>
        <end position="24"/>
    </location>
</feature>
<dbReference type="EMBL" id="CP002382">
    <property type="protein sequence ID" value="AEP09745.1"/>
    <property type="molecule type" value="Genomic_DNA"/>
</dbReference>
<evidence type="ECO:0000256" key="2">
    <source>
        <dbReference type="SAM" id="Phobius"/>
    </source>
</evidence>
<dbReference type="HOGENOM" id="CLU_1433013_0_0_5"/>
<evidence type="ECO:0000313" key="3">
    <source>
        <dbReference type="EMBL" id="AEP09745.1"/>
    </source>
</evidence>
<evidence type="ECO:0000256" key="1">
    <source>
        <dbReference type="SAM" id="MobiDB-lite"/>
    </source>
</evidence>
<feature type="compositionally biased region" description="Pro residues" evidence="1">
    <location>
        <begin position="168"/>
        <end position="178"/>
    </location>
</feature>
<dbReference type="RefSeq" id="WP_014102968.1">
    <property type="nucleotide sequence ID" value="NC_016026.1"/>
</dbReference>
<keyword evidence="4" id="KW-1185">Reference proteome</keyword>
<protein>
    <submittedName>
        <fullName evidence="3">Uncharacterized protein</fullName>
    </submittedName>
</protein>
<accession>G2KM49</accession>
<keyword evidence="2" id="KW-0472">Membrane</keyword>
<organism evidence="3 4">
    <name type="scientific">Micavibrio aeruginosavorus (strain ARL-13)</name>
    <dbReference type="NCBI Taxonomy" id="856793"/>
    <lineage>
        <taxon>Bacteria</taxon>
        <taxon>Pseudomonadati</taxon>
        <taxon>Bdellovibrionota</taxon>
        <taxon>Bdellovibrionia</taxon>
        <taxon>Bdellovibrionales</taxon>
        <taxon>Pseudobdellovibrionaceae</taxon>
        <taxon>Micavibrio</taxon>
    </lineage>
</organism>
<gene>
    <name evidence="3" type="ordered locus">MICA_1427</name>
</gene>
<keyword evidence="2" id="KW-1133">Transmembrane helix</keyword>
<dbReference type="AlphaFoldDB" id="G2KM49"/>
<reference evidence="3 4" key="1">
    <citation type="journal article" date="2011" name="BMC Genomics">
        <title>Genomic insights into an obligate epibiotic bacterial predator: Micavibrio aeruginosavorus ARL-13.</title>
        <authorList>
            <person name="Wang Z."/>
            <person name="Kadouri D."/>
            <person name="Wu M."/>
        </authorList>
    </citation>
    <scope>NUCLEOTIDE SEQUENCE [LARGE SCALE GENOMIC DNA]</scope>
    <source>
        <strain evidence="3 4">ARL-13</strain>
    </source>
</reference>
<feature type="region of interest" description="Disordered" evidence="1">
    <location>
        <begin position="153"/>
        <end position="180"/>
    </location>
</feature>
<proteinExistence type="predicted"/>